<name>A0A1I7ZB18_9BILA</name>
<dbReference type="Proteomes" id="UP000095287">
    <property type="component" value="Unplaced"/>
</dbReference>
<dbReference type="WBParaSite" id="L893_g24710.t1">
    <property type="protein sequence ID" value="L893_g24710.t1"/>
    <property type="gene ID" value="L893_g24710"/>
</dbReference>
<evidence type="ECO:0000313" key="3">
    <source>
        <dbReference type="WBParaSite" id="L893_g24710.t1"/>
    </source>
</evidence>
<dbReference type="AlphaFoldDB" id="A0A1I7ZB18"/>
<feature type="compositionally biased region" description="Basic and acidic residues" evidence="1">
    <location>
        <begin position="23"/>
        <end position="33"/>
    </location>
</feature>
<keyword evidence="2" id="KW-1185">Reference proteome</keyword>
<proteinExistence type="predicted"/>
<sequence>MESSSTNSEILFPPTQKVSQLTVRDRSFPRTSKDATSTQDSSMRRRRRSLLTRPSSSTRLSIPK</sequence>
<protein>
    <submittedName>
        <fullName evidence="3">Kinesin motor domain-containing protein</fullName>
    </submittedName>
</protein>
<evidence type="ECO:0000313" key="2">
    <source>
        <dbReference type="Proteomes" id="UP000095287"/>
    </source>
</evidence>
<organism evidence="2 3">
    <name type="scientific">Steinernema glaseri</name>
    <dbReference type="NCBI Taxonomy" id="37863"/>
    <lineage>
        <taxon>Eukaryota</taxon>
        <taxon>Metazoa</taxon>
        <taxon>Ecdysozoa</taxon>
        <taxon>Nematoda</taxon>
        <taxon>Chromadorea</taxon>
        <taxon>Rhabditida</taxon>
        <taxon>Tylenchina</taxon>
        <taxon>Panagrolaimomorpha</taxon>
        <taxon>Strongyloidoidea</taxon>
        <taxon>Steinernematidae</taxon>
        <taxon>Steinernema</taxon>
    </lineage>
</organism>
<reference evidence="3" key="1">
    <citation type="submission" date="2016-11" db="UniProtKB">
        <authorList>
            <consortium name="WormBaseParasite"/>
        </authorList>
    </citation>
    <scope>IDENTIFICATION</scope>
</reference>
<evidence type="ECO:0000256" key="1">
    <source>
        <dbReference type="SAM" id="MobiDB-lite"/>
    </source>
</evidence>
<feature type="region of interest" description="Disordered" evidence="1">
    <location>
        <begin position="1"/>
        <end position="64"/>
    </location>
</feature>
<feature type="compositionally biased region" description="Low complexity" evidence="1">
    <location>
        <begin position="51"/>
        <end position="64"/>
    </location>
</feature>
<accession>A0A1I7ZB18</accession>